<evidence type="ECO:0000313" key="2">
    <source>
        <dbReference type="EMBL" id="KAK7743300.1"/>
    </source>
</evidence>
<name>A0AAN9YHY2_9PEZI</name>
<feature type="region of interest" description="Disordered" evidence="1">
    <location>
        <begin position="130"/>
        <end position="168"/>
    </location>
</feature>
<evidence type="ECO:0000313" key="3">
    <source>
        <dbReference type="Proteomes" id="UP001320420"/>
    </source>
</evidence>
<feature type="compositionally biased region" description="Basic and acidic residues" evidence="1">
    <location>
        <begin position="1"/>
        <end position="14"/>
    </location>
</feature>
<feature type="compositionally biased region" description="Gly residues" evidence="1">
    <location>
        <begin position="149"/>
        <end position="161"/>
    </location>
</feature>
<feature type="region of interest" description="Disordered" evidence="1">
    <location>
        <begin position="371"/>
        <end position="396"/>
    </location>
</feature>
<evidence type="ECO:0000256" key="1">
    <source>
        <dbReference type="SAM" id="MobiDB-lite"/>
    </source>
</evidence>
<dbReference type="Gene3D" id="3.30.160.20">
    <property type="match status" value="1"/>
</dbReference>
<feature type="region of interest" description="Disordered" evidence="1">
    <location>
        <begin position="239"/>
        <end position="267"/>
    </location>
</feature>
<reference evidence="2 3" key="1">
    <citation type="submission" date="2024-02" db="EMBL/GenBank/DDBJ databases">
        <title>De novo assembly and annotation of 12 fungi associated with fruit tree decline syndrome in Ontario, Canada.</title>
        <authorList>
            <person name="Sulman M."/>
            <person name="Ellouze W."/>
            <person name="Ilyukhin E."/>
        </authorList>
    </citation>
    <scope>NUCLEOTIDE SEQUENCE [LARGE SCALE GENOMIC DNA]</scope>
    <source>
        <strain evidence="2 3">M11/M66-122</strain>
    </source>
</reference>
<keyword evidence="3" id="KW-1185">Reference proteome</keyword>
<feature type="region of interest" description="Disordered" evidence="1">
    <location>
        <begin position="50"/>
        <end position="69"/>
    </location>
</feature>
<sequence>MDVDSHRSTGDSNKENVTGGLTAATESIGGNHHKKLKKATANTATATIAVTARNPFKDGPSPEKGSGQDRFREIIMADPRTGMPTAGIFANHAMPPQLRVTSTSMTPYSSGGSLTRAPSAMYPPSPDIGGLPSMPPQTRAQPAVPAGGRNVGSGQHGGSSTGTGQSSTAILSTECQKRSFNPAYKEWQTNNGRYKCSVNVNGVTVHDSRTFTTAQEAKRALALRAIAEVEKMPLPVRSITKNDQHHPGAGQPPLPPANATTGHPAASDHVYDHQTQHYTADSQDAQRLEANHLIGRIQALYEVPLNTPSSYIFTSTLASQAFLEGFAMGARLNDTAQHHYNVVEPVQVQQFRPRSPQAMIDRLYNGRFQRNVQDRDRSPVAPRGRAPHRERSPIRSSFAFGRDDVRRF</sequence>
<gene>
    <name evidence="2" type="ORF">SLS62_010672</name>
</gene>
<organism evidence="2 3">
    <name type="scientific">Diatrype stigma</name>
    <dbReference type="NCBI Taxonomy" id="117547"/>
    <lineage>
        <taxon>Eukaryota</taxon>
        <taxon>Fungi</taxon>
        <taxon>Dikarya</taxon>
        <taxon>Ascomycota</taxon>
        <taxon>Pezizomycotina</taxon>
        <taxon>Sordariomycetes</taxon>
        <taxon>Xylariomycetidae</taxon>
        <taxon>Xylariales</taxon>
        <taxon>Diatrypaceae</taxon>
        <taxon>Diatrype</taxon>
    </lineage>
</organism>
<dbReference type="EMBL" id="JAKJXP020000140">
    <property type="protein sequence ID" value="KAK7743300.1"/>
    <property type="molecule type" value="Genomic_DNA"/>
</dbReference>
<protein>
    <submittedName>
        <fullName evidence="2">Uncharacterized protein</fullName>
    </submittedName>
</protein>
<dbReference type="CDD" id="cd00048">
    <property type="entry name" value="DSRM_SF"/>
    <property type="match status" value="1"/>
</dbReference>
<comment type="caution">
    <text evidence="2">The sequence shown here is derived from an EMBL/GenBank/DDBJ whole genome shotgun (WGS) entry which is preliminary data.</text>
</comment>
<dbReference type="SUPFAM" id="SSF54768">
    <property type="entry name" value="dsRNA-binding domain-like"/>
    <property type="match status" value="1"/>
</dbReference>
<dbReference type="Proteomes" id="UP001320420">
    <property type="component" value="Unassembled WGS sequence"/>
</dbReference>
<feature type="region of interest" description="Disordered" evidence="1">
    <location>
        <begin position="1"/>
        <end position="42"/>
    </location>
</feature>
<dbReference type="AlphaFoldDB" id="A0AAN9YHY2"/>
<proteinExistence type="predicted"/>
<accession>A0AAN9YHY2</accession>